<evidence type="ECO:0000256" key="3">
    <source>
        <dbReference type="ARBA" id="ARBA00023125"/>
    </source>
</evidence>
<dbReference type="InterPro" id="IPR000847">
    <property type="entry name" value="LysR_HTH_N"/>
</dbReference>
<feature type="compositionally biased region" description="Basic residues" evidence="6">
    <location>
        <begin position="206"/>
        <end position="222"/>
    </location>
</feature>
<keyword evidence="2" id="KW-0805">Transcription regulation</keyword>
<evidence type="ECO:0000259" key="7">
    <source>
        <dbReference type="PROSITE" id="PS50931"/>
    </source>
</evidence>
<dbReference type="SUPFAM" id="SSF46785">
    <property type="entry name" value="Winged helix' DNA-binding domain"/>
    <property type="match status" value="1"/>
</dbReference>
<keyword evidence="5" id="KW-0804">Transcription</keyword>
<dbReference type="Gene3D" id="3.40.190.10">
    <property type="entry name" value="Periplasmic binding protein-like II"/>
    <property type="match status" value="1"/>
</dbReference>
<reference evidence="8 9" key="1">
    <citation type="submission" date="2020-01" db="EMBL/GenBank/DDBJ databases">
        <title>Genetics and antimicrobial susceptibilities of Nocardia species isolated from the soil; a comparison with species isolated from humans.</title>
        <authorList>
            <person name="Carrasco G."/>
            <person name="Monzon S."/>
            <person name="Sansegundo M."/>
            <person name="Garcia E."/>
            <person name="Garrido N."/>
            <person name="Medina M.J."/>
            <person name="Villalon P."/>
            <person name="Ramirez-Arocha A.C."/>
            <person name="Jimenez P."/>
            <person name="Cuesta I."/>
            <person name="Valdezate S."/>
        </authorList>
    </citation>
    <scope>NUCLEOTIDE SEQUENCE [LARGE SCALE GENOMIC DNA]</scope>
    <source>
        <strain evidence="8 9">CNM20110649</strain>
    </source>
</reference>
<feature type="domain" description="HTH lysR-type" evidence="7">
    <location>
        <begin position="1"/>
        <end position="58"/>
    </location>
</feature>
<evidence type="ECO:0000256" key="4">
    <source>
        <dbReference type="ARBA" id="ARBA00023159"/>
    </source>
</evidence>
<evidence type="ECO:0000313" key="9">
    <source>
        <dbReference type="Proteomes" id="UP000470876"/>
    </source>
</evidence>
<accession>A0ABX0CSG6</accession>
<dbReference type="Gene3D" id="1.10.10.10">
    <property type="entry name" value="Winged helix-like DNA-binding domain superfamily/Winged helix DNA-binding domain"/>
    <property type="match status" value="1"/>
</dbReference>
<protein>
    <submittedName>
        <fullName evidence="8">LysR family transcriptional regulator</fullName>
    </submittedName>
</protein>
<comment type="similarity">
    <text evidence="1">Belongs to the LysR transcriptional regulatory family.</text>
</comment>
<dbReference type="InterPro" id="IPR005119">
    <property type="entry name" value="LysR_subst-bd"/>
</dbReference>
<evidence type="ECO:0000256" key="5">
    <source>
        <dbReference type="ARBA" id="ARBA00023163"/>
    </source>
</evidence>
<dbReference type="InterPro" id="IPR036388">
    <property type="entry name" value="WH-like_DNA-bd_sf"/>
</dbReference>
<comment type="caution">
    <text evidence="8">The sequence shown here is derived from an EMBL/GenBank/DDBJ whole genome shotgun (WGS) entry which is preliminary data.</text>
</comment>
<sequence length="237" mass="26756">MDGQELEAFLTLSEELHFGRTADRLFVSRARISQLIKSLERRVGAPLFERTSRRVVLTPIGQQLREGLGPHVDGIHRALAKAADSARGIGGTLRVGFSSPRASELVVRIMADFRARHPDCDVQIREVHLSDRYGAVRRGELDMLLIEFPVDEPDLVTGPVLFSDERVWCTSHWPTCPHSTTASPGRRWTSPRWAASSPGWPSRSTRCARRTPKASRHWRPRRSPSPPCRRPRSECAR</sequence>
<evidence type="ECO:0000313" key="8">
    <source>
        <dbReference type="EMBL" id="NEW59229.1"/>
    </source>
</evidence>
<dbReference type="Proteomes" id="UP000470876">
    <property type="component" value="Unassembled WGS sequence"/>
</dbReference>
<keyword evidence="4" id="KW-0010">Activator</keyword>
<dbReference type="CDD" id="cd05466">
    <property type="entry name" value="PBP2_LTTR_substrate"/>
    <property type="match status" value="1"/>
</dbReference>
<proteinExistence type="inferred from homology"/>
<dbReference type="InterPro" id="IPR036390">
    <property type="entry name" value="WH_DNA-bd_sf"/>
</dbReference>
<dbReference type="Pfam" id="PF00126">
    <property type="entry name" value="HTH_1"/>
    <property type="match status" value="1"/>
</dbReference>
<gene>
    <name evidence="8" type="ORF">GV794_26870</name>
</gene>
<dbReference type="SUPFAM" id="SSF53850">
    <property type="entry name" value="Periplasmic binding protein-like II"/>
    <property type="match status" value="1"/>
</dbReference>
<evidence type="ECO:0000256" key="1">
    <source>
        <dbReference type="ARBA" id="ARBA00009437"/>
    </source>
</evidence>
<feature type="region of interest" description="Disordered" evidence="6">
    <location>
        <begin position="177"/>
        <end position="237"/>
    </location>
</feature>
<name>A0ABX0CSG6_9NOCA</name>
<dbReference type="EMBL" id="JAAGUX010000084">
    <property type="protein sequence ID" value="NEW59229.1"/>
    <property type="molecule type" value="Genomic_DNA"/>
</dbReference>
<keyword evidence="9" id="KW-1185">Reference proteome</keyword>
<dbReference type="PANTHER" id="PTHR30346">
    <property type="entry name" value="TRANSCRIPTIONAL DUAL REGULATOR HCAR-RELATED"/>
    <property type="match status" value="1"/>
</dbReference>
<evidence type="ECO:0000256" key="2">
    <source>
        <dbReference type="ARBA" id="ARBA00023015"/>
    </source>
</evidence>
<organism evidence="8 9">
    <name type="scientific">Nocardia cyriacigeorgica</name>
    <dbReference type="NCBI Taxonomy" id="135487"/>
    <lineage>
        <taxon>Bacteria</taxon>
        <taxon>Bacillati</taxon>
        <taxon>Actinomycetota</taxon>
        <taxon>Actinomycetes</taxon>
        <taxon>Mycobacteriales</taxon>
        <taxon>Nocardiaceae</taxon>
        <taxon>Nocardia</taxon>
    </lineage>
</organism>
<keyword evidence="3" id="KW-0238">DNA-binding</keyword>
<evidence type="ECO:0000256" key="6">
    <source>
        <dbReference type="SAM" id="MobiDB-lite"/>
    </source>
</evidence>
<dbReference type="PANTHER" id="PTHR30346:SF0">
    <property type="entry name" value="HCA OPERON TRANSCRIPTIONAL ACTIVATOR HCAR"/>
    <property type="match status" value="1"/>
</dbReference>
<dbReference type="Pfam" id="PF03466">
    <property type="entry name" value="LysR_substrate"/>
    <property type="match status" value="1"/>
</dbReference>
<dbReference type="PROSITE" id="PS50931">
    <property type="entry name" value="HTH_LYSR"/>
    <property type="match status" value="1"/>
</dbReference>